<organism evidence="1 2">
    <name type="scientific">Ectopseudomonas oleovorans (strain CECT 5344)</name>
    <name type="common">Pseudomonas pseudoalcaligenes</name>
    <dbReference type="NCBI Taxonomy" id="1182590"/>
    <lineage>
        <taxon>Bacteria</taxon>
        <taxon>Pseudomonadati</taxon>
        <taxon>Pseudomonadota</taxon>
        <taxon>Gammaproteobacteria</taxon>
        <taxon>Pseudomonadales</taxon>
        <taxon>Pseudomonadaceae</taxon>
        <taxon>Ectopseudomonas</taxon>
    </lineage>
</organism>
<dbReference type="KEGG" id="ppse:BN5_1032"/>
<evidence type="ECO:0000313" key="1">
    <source>
        <dbReference type="EMBL" id="CDM39634.1"/>
    </source>
</evidence>
<protein>
    <submittedName>
        <fullName evidence="1">Uncharacterized protein</fullName>
    </submittedName>
</protein>
<name>W6RCL9_ECTO5</name>
<dbReference type="EMBL" id="HG916826">
    <property type="protein sequence ID" value="CDM39634.1"/>
    <property type="molecule type" value="Genomic_DNA"/>
</dbReference>
<gene>
    <name evidence="1" type="ORF">BN5_1032</name>
</gene>
<sequence length="117" mass="13968">MSHHRVNDAKHFEHIFWVCRGRCDDVLTQYMRKKDKTLIDGWEDISDVLMPTIFIKWIMTIMNELRSGDTYSDEAYESMKEFLLQVFPYICRHLTEKEKERIKSLTEIPAYLGGLGY</sequence>
<accession>W6RCL9</accession>
<dbReference type="Proteomes" id="UP000032841">
    <property type="component" value="Chromosome"/>
</dbReference>
<dbReference type="AlphaFoldDB" id="W6RCL9"/>
<proteinExistence type="predicted"/>
<dbReference type="HOGENOM" id="CLU_2082831_0_0_6"/>
<reference evidence="1 2" key="1">
    <citation type="submission" date="2013-11" db="EMBL/GenBank/DDBJ databases">
        <title>Complete genome sequence of the cyanide-degrading bacterium Pseudomonas pseudoalcaligenes CECT 5344.</title>
        <authorList>
            <person name="Wibberg D."/>
            <person name="Puehler A."/>
            <person name="Schlueter A."/>
        </authorList>
    </citation>
    <scope>NUCLEOTIDE SEQUENCE [LARGE SCALE GENOMIC DNA]</scope>
    <source>
        <strain evidence="2">CECT 5344</strain>
    </source>
</reference>
<evidence type="ECO:0000313" key="2">
    <source>
        <dbReference type="Proteomes" id="UP000032841"/>
    </source>
</evidence>